<evidence type="ECO:0000256" key="2">
    <source>
        <dbReference type="ARBA" id="ARBA00022741"/>
    </source>
</evidence>
<dbReference type="EMBL" id="CP104013">
    <property type="protein sequence ID" value="UYP47627.1"/>
    <property type="molecule type" value="Genomic_DNA"/>
</dbReference>
<organism evidence="5 6">
    <name type="scientific">Candidatus Lokiarchaeum ossiferum</name>
    <dbReference type="NCBI Taxonomy" id="2951803"/>
    <lineage>
        <taxon>Archaea</taxon>
        <taxon>Promethearchaeati</taxon>
        <taxon>Promethearchaeota</taxon>
        <taxon>Promethearchaeia</taxon>
        <taxon>Promethearchaeales</taxon>
        <taxon>Promethearchaeaceae</taxon>
        <taxon>Candidatus Lokiarchaeum</taxon>
    </lineage>
</organism>
<proteinExistence type="predicted"/>
<dbReference type="InterPro" id="IPR050166">
    <property type="entry name" value="ABC_transporter_ATP-bind"/>
</dbReference>
<keyword evidence="3 5" id="KW-0067">ATP-binding</keyword>
<dbReference type="PANTHER" id="PTHR42788">
    <property type="entry name" value="TAURINE IMPORT ATP-BINDING PROTEIN-RELATED"/>
    <property type="match status" value="1"/>
</dbReference>
<feature type="domain" description="AAA+ ATPase" evidence="4">
    <location>
        <begin position="31"/>
        <end position="217"/>
    </location>
</feature>
<dbReference type="PANTHER" id="PTHR42788:SF13">
    <property type="entry name" value="ALIPHATIC SULFONATES IMPORT ATP-BINDING PROTEIN SSUB"/>
    <property type="match status" value="1"/>
</dbReference>
<dbReference type="InterPro" id="IPR017871">
    <property type="entry name" value="ABC_transporter-like_CS"/>
</dbReference>
<keyword evidence="1" id="KW-0813">Transport</keyword>
<evidence type="ECO:0000259" key="4">
    <source>
        <dbReference type="SMART" id="SM00382"/>
    </source>
</evidence>
<dbReference type="CDD" id="cd03293">
    <property type="entry name" value="ABC_NrtD_SsuB_transporters"/>
    <property type="match status" value="1"/>
</dbReference>
<keyword evidence="6" id="KW-1185">Reference proteome</keyword>
<name>A0ABY6HVS8_9ARCH</name>
<evidence type="ECO:0000256" key="3">
    <source>
        <dbReference type="ARBA" id="ARBA00022840"/>
    </source>
</evidence>
<dbReference type="Gene3D" id="3.40.50.300">
    <property type="entry name" value="P-loop containing nucleotide triphosphate hydrolases"/>
    <property type="match status" value="1"/>
</dbReference>
<dbReference type="PROSITE" id="PS00211">
    <property type="entry name" value="ABC_TRANSPORTER_1"/>
    <property type="match status" value="1"/>
</dbReference>
<dbReference type="Proteomes" id="UP001208689">
    <property type="component" value="Chromosome"/>
</dbReference>
<sequence length="250" mass="28634">MLDINIESKQFQTPQKTTKEVLSQIHFKLSDHDFISIIGPSGCGKTTLLRILAGFDDDFVGEIESSDHNRATRKFSRLGNIGYVPQDFSLFPWLTVEDNIKFGLRIKKYSKDDQTDITTRLLRLVEMEEFRKYYPKDISGGMKQKIAICRAIASNPASNLIVMDEPFSALDAQTRNSIQNDLLHIWHEQHLTIVFVTHNIDEAVFLSNKVIVLGKDPANIQKIESINLPHPRDRTSTEFNSIRKELLTFL</sequence>
<evidence type="ECO:0000256" key="1">
    <source>
        <dbReference type="ARBA" id="ARBA00022448"/>
    </source>
</evidence>
<keyword evidence="2" id="KW-0547">Nucleotide-binding</keyword>
<gene>
    <name evidence="5" type="ORF">NEF87_003912</name>
</gene>
<dbReference type="SMART" id="SM00382">
    <property type="entry name" value="AAA"/>
    <property type="match status" value="1"/>
</dbReference>
<dbReference type="InterPro" id="IPR003593">
    <property type="entry name" value="AAA+_ATPase"/>
</dbReference>
<dbReference type="SUPFAM" id="SSF52540">
    <property type="entry name" value="P-loop containing nucleoside triphosphate hydrolases"/>
    <property type="match status" value="1"/>
</dbReference>
<evidence type="ECO:0000313" key="5">
    <source>
        <dbReference type="EMBL" id="UYP47627.1"/>
    </source>
</evidence>
<dbReference type="GO" id="GO:0005524">
    <property type="term" value="F:ATP binding"/>
    <property type="evidence" value="ECO:0007669"/>
    <property type="project" value="UniProtKB-KW"/>
</dbReference>
<dbReference type="InterPro" id="IPR027417">
    <property type="entry name" value="P-loop_NTPase"/>
</dbReference>
<accession>A0ABY6HVS8</accession>
<dbReference type="InterPro" id="IPR003439">
    <property type="entry name" value="ABC_transporter-like_ATP-bd"/>
</dbReference>
<evidence type="ECO:0000313" key="6">
    <source>
        <dbReference type="Proteomes" id="UP001208689"/>
    </source>
</evidence>
<dbReference type="Pfam" id="PF00005">
    <property type="entry name" value="ABC_tran"/>
    <property type="match status" value="1"/>
</dbReference>
<protein>
    <submittedName>
        <fullName evidence="5">Vitamin B12 import ATP-binding protein BtuD</fullName>
    </submittedName>
</protein>
<reference evidence="5" key="1">
    <citation type="submission" date="2022-09" db="EMBL/GenBank/DDBJ databases">
        <title>Actin cytoskeleton and complex cell architecture in an #Asgard archaeon.</title>
        <authorList>
            <person name="Ponce Toledo R.I."/>
            <person name="Schleper C."/>
            <person name="Rodrigues Oliveira T."/>
            <person name="Wollweber F."/>
            <person name="Xu J."/>
            <person name="Rittmann S."/>
            <person name="Klingl A."/>
            <person name="Pilhofer M."/>
        </authorList>
    </citation>
    <scope>NUCLEOTIDE SEQUENCE</scope>
    <source>
        <strain evidence="5">B-35</strain>
    </source>
</reference>